<accession>A0ABV5T930</accession>
<sequence length="50" mass="5361">MGLEKLAPGHTGPARRLVERLGHLVRPGAQRIKLSERFLAGAALPIAYTA</sequence>
<protein>
    <submittedName>
        <fullName evidence="1">Uncharacterized protein</fullName>
    </submittedName>
</protein>
<reference evidence="1 2" key="1">
    <citation type="submission" date="2024-09" db="EMBL/GenBank/DDBJ databases">
        <authorList>
            <person name="Sun Q."/>
            <person name="Mori K."/>
        </authorList>
    </citation>
    <scope>NUCLEOTIDE SEQUENCE [LARGE SCALE GENOMIC DNA]</scope>
    <source>
        <strain evidence="1 2">JCM 3028</strain>
    </source>
</reference>
<gene>
    <name evidence="1" type="ORF">ACFFRH_08175</name>
</gene>
<name>A0ABV5T930_9ACTN</name>
<evidence type="ECO:0000313" key="1">
    <source>
        <dbReference type="EMBL" id="MFB9675461.1"/>
    </source>
</evidence>
<dbReference type="EMBL" id="JBHMBS010000003">
    <property type="protein sequence ID" value="MFB9675461.1"/>
    <property type="molecule type" value="Genomic_DNA"/>
</dbReference>
<keyword evidence="2" id="KW-1185">Reference proteome</keyword>
<proteinExistence type="predicted"/>
<comment type="caution">
    <text evidence="1">The sequence shown here is derived from an EMBL/GenBank/DDBJ whole genome shotgun (WGS) entry which is preliminary data.</text>
</comment>
<dbReference type="RefSeq" id="WP_344744384.1">
    <property type="nucleotide sequence ID" value="NZ_BAAAWW010000043.1"/>
</dbReference>
<organism evidence="1 2">
    <name type="scientific">Streptosporangium vulgare</name>
    <dbReference type="NCBI Taxonomy" id="46190"/>
    <lineage>
        <taxon>Bacteria</taxon>
        <taxon>Bacillati</taxon>
        <taxon>Actinomycetota</taxon>
        <taxon>Actinomycetes</taxon>
        <taxon>Streptosporangiales</taxon>
        <taxon>Streptosporangiaceae</taxon>
        <taxon>Streptosporangium</taxon>
    </lineage>
</organism>
<evidence type="ECO:0000313" key="2">
    <source>
        <dbReference type="Proteomes" id="UP001589610"/>
    </source>
</evidence>
<dbReference type="Proteomes" id="UP001589610">
    <property type="component" value="Unassembled WGS sequence"/>
</dbReference>